<dbReference type="RefSeq" id="WP_175617987.1">
    <property type="nucleotide sequence ID" value="NZ_CP096255.1"/>
</dbReference>
<evidence type="ECO:0000313" key="7">
    <source>
        <dbReference type="EMBL" id="UPT86842.1"/>
    </source>
</evidence>
<keyword evidence="2" id="KW-0813">Transport</keyword>
<keyword evidence="4" id="KW-0812">Transmembrane</keyword>
<dbReference type="PANTHER" id="PTHR43045">
    <property type="entry name" value="SHIKIMATE TRANSPORTER"/>
    <property type="match status" value="1"/>
</dbReference>
<reference evidence="7" key="1">
    <citation type="journal article" date="2017" name="Syst. Appl. Microbiol.">
        <title>Soybeans inoculated with root zone soils of Canadian native legumes harbour diverse and novel Bradyrhizobium spp. that possess agricultural potential.</title>
        <authorList>
            <person name="Bromfield E.S.P."/>
            <person name="Cloutier S."/>
            <person name="Tambong J.T."/>
            <person name="Tran Thi T.V."/>
        </authorList>
    </citation>
    <scope>NUCLEOTIDE SEQUENCE</scope>
    <source>
        <strain evidence="7">1S5</strain>
    </source>
</reference>
<organism evidence="7 8">
    <name type="scientific">Bradyrhizobium barranii subsp. apii</name>
    <dbReference type="NCBI Taxonomy" id="2819348"/>
    <lineage>
        <taxon>Bacteria</taxon>
        <taxon>Pseudomonadati</taxon>
        <taxon>Pseudomonadota</taxon>
        <taxon>Alphaproteobacteria</taxon>
        <taxon>Hyphomicrobiales</taxon>
        <taxon>Nitrobacteraceae</taxon>
        <taxon>Bradyrhizobium</taxon>
        <taxon>Bradyrhizobium barranii</taxon>
    </lineage>
</organism>
<protein>
    <submittedName>
        <fullName evidence="7">MHS family MFS transporter</fullName>
    </submittedName>
</protein>
<evidence type="ECO:0000256" key="3">
    <source>
        <dbReference type="ARBA" id="ARBA00022475"/>
    </source>
</evidence>
<dbReference type="InterPro" id="IPR005828">
    <property type="entry name" value="MFS_sugar_transport-like"/>
</dbReference>
<dbReference type="InterPro" id="IPR020846">
    <property type="entry name" value="MFS_dom"/>
</dbReference>
<gene>
    <name evidence="7" type="ORF">HAP41_0000042590</name>
</gene>
<dbReference type="GO" id="GO:0022857">
    <property type="term" value="F:transmembrane transporter activity"/>
    <property type="evidence" value="ECO:0007669"/>
    <property type="project" value="InterPro"/>
</dbReference>
<evidence type="ECO:0000256" key="5">
    <source>
        <dbReference type="ARBA" id="ARBA00022989"/>
    </source>
</evidence>
<dbReference type="EMBL" id="CP096255">
    <property type="protein sequence ID" value="UPT86842.1"/>
    <property type="molecule type" value="Genomic_DNA"/>
</dbReference>
<dbReference type="InterPro" id="IPR036259">
    <property type="entry name" value="MFS_trans_sf"/>
</dbReference>
<dbReference type="CDD" id="cd17369">
    <property type="entry name" value="MFS_ShiA_like"/>
    <property type="match status" value="1"/>
</dbReference>
<dbReference type="AlphaFoldDB" id="A0A8T5V2G7"/>
<dbReference type="Gene3D" id="1.20.1250.20">
    <property type="entry name" value="MFS general substrate transporter like domains"/>
    <property type="match status" value="2"/>
</dbReference>
<name>A0A8T5V2G7_9BRAD</name>
<accession>A0A8T5V2G7</accession>
<dbReference type="PANTHER" id="PTHR43045:SF7">
    <property type="entry name" value="MAJOR FACILITATOR SUPERFAMILY TRANSPORTER"/>
    <property type="match status" value="1"/>
</dbReference>
<evidence type="ECO:0000256" key="2">
    <source>
        <dbReference type="ARBA" id="ARBA00022448"/>
    </source>
</evidence>
<dbReference type="Pfam" id="PF00083">
    <property type="entry name" value="Sugar_tr"/>
    <property type="match status" value="2"/>
</dbReference>
<evidence type="ECO:0000256" key="4">
    <source>
        <dbReference type="ARBA" id="ARBA00022692"/>
    </source>
</evidence>
<proteinExistence type="predicted"/>
<evidence type="ECO:0000256" key="1">
    <source>
        <dbReference type="ARBA" id="ARBA00004651"/>
    </source>
</evidence>
<dbReference type="PROSITE" id="PS50850">
    <property type="entry name" value="MFS"/>
    <property type="match status" value="1"/>
</dbReference>
<keyword evidence="5" id="KW-1133">Transmembrane helix</keyword>
<reference evidence="7" key="2">
    <citation type="submission" date="2022-04" db="EMBL/GenBank/DDBJ databases">
        <authorList>
            <person name="Bromfield E.S.P."/>
            <person name="Cloutier S."/>
        </authorList>
    </citation>
    <scope>NUCLEOTIDE SEQUENCE</scope>
    <source>
        <strain evidence="7">1S5</strain>
    </source>
</reference>
<keyword evidence="3" id="KW-1003">Cell membrane</keyword>
<dbReference type="SUPFAM" id="SSF103473">
    <property type="entry name" value="MFS general substrate transporter"/>
    <property type="match status" value="1"/>
</dbReference>
<sequence length="541" mass="57739">MTKDERFVILASSLGTVFEWYDFYLYGSLAGIIGAQFFSAYPPATRDIFALLAFAAGFLVRPLGAIVFGRVGDIVGRKYTFLVTILIMGLSTFIVGLLPNAATIGIAAPIILIALRLAQGLALGGEYGGAATYVAEHAPNGKRGYYTSFIQTTATLGLFLSLLVILFTRSAIGEADFAAWGWRIPFLVSVLLLGISVWIRLRLSESPIFQKMKDEGKSSKAPLTEAFGNWQNGKLVLLALLGGVMGQGVVWYTGQFYALFFLQSILKVDGYTANLLIAWSLLLGTGFFIVFGVLSDKIGRKPIILGGCLIAALTFFPIFKMITTNANPALEKAIESVKVDVVADPAGCGDLFNPVGTRVFSAPCDTARAYLSGASVKYSTSSGPAGSGVKVVVNGKDIAYANAKDGNPALLAAVQAAGYPKPGDAGIVKMSHPFDIFRPQVAATVGLLFILVIFVTMVYGPIAAMLVELFPTRIRYTSMSLPYHIGNGWFGGLLPATAFAIVASTGDIYAGLWYPVIFASITVVIGFFFLPETKDVDIKAT</sequence>
<comment type="subcellular location">
    <subcellularLocation>
        <location evidence="1">Cell membrane</location>
        <topology evidence="1">Multi-pass membrane protein</topology>
    </subcellularLocation>
</comment>
<evidence type="ECO:0000313" key="8">
    <source>
        <dbReference type="Proteomes" id="UP000551709"/>
    </source>
</evidence>
<keyword evidence="6" id="KW-0472">Membrane</keyword>
<evidence type="ECO:0000256" key="6">
    <source>
        <dbReference type="ARBA" id="ARBA00023136"/>
    </source>
</evidence>
<dbReference type="Proteomes" id="UP000551709">
    <property type="component" value="Chromosome"/>
</dbReference>
<dbReference type="GO" id="GO:0005886">
    <property type="term" value="C:plasma membrane"/>
    <property type="evidence" value="ECO:0007669"/>
    <property type="project" value="UniProtKB-SubCell"/>
</dbReference>